<accession>A0ABV9VMN1</accession>
<gene>
    <name evidence="2" type="ORF">ACFPIJ_07375</name>
</gene>
<evidence type="ECO:0000259" key="1">
    <source>
        <dbReference type="Pfam" id="PF04149"/>
    </source>
</evidence>
<keyword evidence="3" id="KW-1185">Reference proteome</keyword>
<name>A0ABV9VMN1_9ACTN</name>
<protein>
    <submittedName>
        <fullName evidence="2">DUF397 domain-containing protein</fullName>
    </submittedName>
</protein>
<comment type="caution">
    <text evidence="2">The sequence shown here is derived from an EMBL/GenBank/DDBJ whole genome shotgun (WGS) entry which is preliminary data.</text>
</comment>
<dbReference type="RefSeq" id="WP_380113871.1">
    <property type="nucleotide sequence ID" value="NZ_JBHSIU010000010.1"/>
</dbReference>
<feature type="domain" description="DUF397" evidence="1">
    <location>
        <begin position="8"/>
        <end position="59"/>
    </location>
</feature>
<dbReference type="InterPro" id="IPR007278">
    <property type="entry name" value="DUF397"/>
</dbReference>
<reference evidence="3" key="1">
    <citation type="journal article" date="2019" name="Int. J. Syst. Evol. Microbiol.">
        <title>The Global Catalogue of Microorganisms (GCM) 10K type strain sequencing project: providing services to taxonomists for standard genome sequencing and annotation.</title>
        <authorList>
            <consortium name="The Broad Institute Genomics Platform"/>
            <consortium name="The Broad Institute Genome Sequencing Center for Infectious Disease"/>
            <person name="Wu L."/>
            <person name="Ma J."/>
        </authorList>
    </citation>
    <scope>NUCLEOTIDE SEQUENCE [LARGE SCALE GENOMIC DNA]</scope>
    <source>
        <strain evidence="3">CGMCC 4.7152</strain>
    </source>
</reference>
<dbReference type="EMBL" id="JBHSIU010000010">
    <property type="protein sequence ID" value="MFC4997642.1"/>
    <property type="molecule type" value="Genomic_DNA"/>
</dbReference>
<evidence type="ECO:0000313" key="2">
    <source>
        <dbReference type="EMBL" id="MFC4997642.1"/>
    </source>
</evidence>
<dbReference type="Proteomes" id="UP001595912">
    <property type="component" value="Unassembled WGS sequence"/>
</dbReference>
<organism evidence="2 3">
    <name type="scientific">Dactylosporangium cerinum</name>
    <dbReference type="NCBI Taxonomy" id="1434730"/>
    <lineage>
        <taxon>Bacteria</taxon>
        <taxon>Bacillati</taxon>
        <taxon>Actinomycetota</taxon>
        <taxon>Actinomycetes</taxon>
        <taxon>Micromonosporales</taxon>
        <taxon>Micromonosporaceae</taxon>
        <taxon>Dactylosporangium</taxon>
    </lineage>
</organism>
<proteinExistence type="predicted"/>
<evidence type="ECO:0000313" key="3">
    <source>
        <dbReference type="Proteomes" id="UP001595912"/>
    </source>
</evidence>
<dbReference type="Pfam" id="PF04149">
    <property type="entry name" value="DUF397"/>
    <property type="match status" value="1"/>
</dbReference>
<sequence length="63" mass="7037">MTDAPRVAAWKTSSRCDAVNCIEVLIEPDRVAVRSSALRSGPSLQFDPVAWMDFIRHLKTTGY</sequence>